<feature type="compositionally biased region" description="Polar residues" evidence="1">
    <location>
        <begin position="382"/>
        <end position="391"/>
    </location>
</feature>
<evidence type="ECO:0000256" key="1">
    <source>
        <dbReference type="SAM" id="MobiDB-lite"/>
    </source>
</evidence>
<dbReference type="AlphaFoldDB" id="A2FIH3"/>
<evidence type="ECO:0000313" key="3">
    <source>
        <dbReference type="Proteomes" id="UP000001542"/>
    </source>
</evidence>
<dbReference type="KEGG" id="tva:4753038"/>
<sequence length="459" mass="51118">MERFANVERSLNELRMLILNYAEGNILESDKTPEISFEEEETQSNSSESIQSIASLPKSPRSSPRPKSTQKSPQQEISSKFETFLEKKYSQSPQSSPRRESFDTWKKQLLKGQKSSSASKTSSSIIEDYVSPEASDSSNSSLPSNGVNSSQAVGFENNSDNEDLQIQTSKQNSKLKVDKIDTKPNRQSLPPISPIPRNSKSIPSSTSSSNAIEISSSSKQDQPSDLTPLSSVENIIEDDPQMGQFKEKLELSFQAKSPHSAKAPKSELSDSNSGSIKSNSDSNNQSSNEEESQSLDNDSKSLNVPISSSSDKCQSFDDEEEKDELDSHDSKSGEESSEKAETYQLELPEEEEESQEHEDDHEESTDPELEALKEHLEKTNLTKDPSANEFQHSSHEISDPFNIKKVINEEEDELGSPEPLPDPKDISDDTESFGKSFDEKLNEFLNSHDSLDSYDYEDI</sequence>
<feature type="compositionally biased region" description="Acidic residues" evidence="1">
    <location>
        <begin position="347"/>
        <end position="369"/>
    </location>
</feature>
<dbReference type="VEuPathDB" id="TrichDB:TVAGG3_0014800"/>
<keyword evidence="3" id="KW-1185">Reference proteome</keyword>
<dbReference type="EMBL" id="DS113813">
    <property type="protein sequence ID" value="EAX95290.1"/>
    <property type="molecule type" value="Genomic_DNA"/>
</dbReference>
<feature type="compositionally biased region" description="Low complexity" evidence="1">
    <location>
        <begin position="135"/>
        <end position="150"/>
    </location>
</feature>
<reference evidence="2" key="2">
    <citation type="journal article" date="2007" name="Science">
        <title>Draft genome sequence of the sexually transmitted pathogen Trichomonas vaginalis.</title>
        <authorList>
            <person name="Carlton J.M."/>
            <person name="Hirt R.P."/>
            <person name="Silva J.C."/>
            <person name="Delcher A.L."/>
            <person name="Schatz M."/>
            <person name="Zhao Q."/>
            <person name="Wortman J.R."/>
            <person name="Bidwell S.L."/>
            <person name="Alsmark U.C.M."/>
            <person name="Besteiro S."/>
            <person name="Sicheritz-Ponten T."/>
            <person name="Noel C.J."/>
            <person name="Dacks J.B."/>
            <person name="Foster P.G."/>
            <person name="Simillion C."/>
            <person name="Van de Peer Y."/>
            <person name="Miranda-Saavedra D."/>
            <person name="Barton G.J."/>
            <person name="Westrop G.D."/>
            <person name="Mueller S."/>
            <person name="Dessi D."/>
            <person name="Fiori P.L."/>
            <person name="Ren Q."/>
            <person name="Paulsen I."/>
            <person name="Zhang H."/>
            <person name="Bastida-Corcuera F.D."/>
            <person name="Simoes-Barbosa A."/>
            <person name="Brown M.T."/>
            <person name="Hayes R.D."/>
            <person name="Mukherjee M."/>
            <person name="Okumura C.Y."/>
            <person name="Schneider R."/>
            <person name="Smith A.J."/>
            <person name="Vanacova S."/>
            <person name="Villalvazo M."/>
            <person name="Haas B.J."/>
            <person name="Pertea M."/>
            <person name="Feldblyum T.V."/>
            <person name="Utterback T.R."/>
            <person name="Shu C.L."/>
            <person name="Osoegawa K."/>
            <person name="de Jong P.J."/>
            <person name="Hrdy I."/>
            <person name="Horvathova L."/>
            <person name="Zubacova Z."/>
            <person name="Dolezal P."/>
            <person name="Malik S.B."/>
            <person name="Logsdon J.M. Jr."/>
            <person name="Henze K."/>
            <person name="Gupta A."/>
            <person name="Wang C.C."/>
            <person name="Dunne R.L."/>
            <person name="Upcroft J.A."/>
            <person name="Upcroft P."/>
            <person name="White O."/>
            <person name="Salzberg S.L."/>
            <person name="Tang P."/>
            <person name="Chiu C.-H."/>
            <person name="Lee Y.-S."/>
            <person name="Embley T.M."/>
            <person name="Coombs G.H."/>
            <person name="Mottram J.C."/>
            <person name="Tachezy J."/>
            <person name="Fraser-Liggett C.M."/>
            <person name="Johnson P.J."/>
        </authorList>
    </citation>
    <scope>NUCLEOTIDE SEQUENCE [LARGE SCALE GENOMIC DNA]</scope>
    <source>
        <strain evidence="2">G3</strain>
    </source>
</reference>
<dbReference type="VEuPathDB" id="TrichDB:TVAG_270810"/>
<feature type="compositionally biased region" description="Basic and acidic residues" evidence="1">
    <location>
        <begin position="325"/>
        <end position="341"/>
    </location>
</feature>
<dbReference type="RefSeq" id="XP_001308220.1">
    <property type="nucleotide sequence ID" value="XM_001308219.1"/>
</dbReference>
<proteinExistence type="predicted"/>
<feature type="compositionally biased region" description="Basic and acidic residues" evidence="1">
    <location>
        <begin position="175"/>
        <end position="184"/>
    </location>
</feature>
<feature type="compositionally biased region" description="Low complexity" evidence="1">
    <location>
        <begin position="199"/>
        <end position="218"/>
    </location>
</feature>
<gene>
    <name evidence="2" type="ORF">TVAG_270810</name>
</gene>
<feature type="compositionally biased region" description="Low complexity" evidence="1">
    <location>
        <begin position="269"/>
        <end position="287"/>
    </location>
</feature>
<organism evidence="2 3">
    <name type="scientific">Trichomonas vaginalis (strain ATCC PRA-98 / G3)</name>
    <dbReference type="NCBI Taxonomy" id="412133"/>
    <lineage>
        <taxon>Eukaryota</taxon>
        <taxon>Metamonada</taxon>
        <taxon>Parabasalia</taxon>
        <taxon>Trichomonadida</taxon>
        <taxon>Trichomonadidae</taxon>
        <taxon>Trichomonas</taxon>
    </lineage>
</organism>
<feature type="compositionally biased region" description="Basic and acidic residues" evidence="1">
    <location>
        <begin position="370"/>
        <end position="381"/>
    </location>
</feature>
<feature type="compositionally biased region" description="Low complexity" evidence="1">
    <location>
        <begin position="110"/>
        <end position="124"/>
    </location>
</feature>
<protein>
    <submittedName>
        <fullName evidence="2">Uncharacterized protein</fullName>
    </submittedName>
</protein>
<feature type="compositionally biased region" description="Low complexity" evidence="1">
    <location>
        <begin position="43"/>
        <end position="75"/>
    </location>
</feature>
<feature type="compositionally biased region" description="Polar residues" evidence="1">
    <location>
        <begin position="300"/>
        <end position="313"/>
    </location>
</feature>
<feature type="compositionally biased region" description="Polar residues" evidence="1">
    <location>
        <begin position="164"/>
        <end position="174"/>
    </location>
</feature>
<dbReference type="Proteomes" id="UP000001542">
    <property type="component" value="Unassembled WGS sequence"/>
</dbReference>
<reference evidence="2" key="1">
    <citation type="submission" date="2006-10" db="EMBL/GenBank/DDBJ databases">
        <authorList>
            <person name="Amadeo P."/>
            <person name="Zhao Q."/>
            <person name="Wortman J."/>
            <person name="Fraser-Liggett C."/>
            <person name="Carlton J."/>
        </authorList>
    </citation>
    <scope>NUCLEOTIDE SEQUENCE</scope>
    <source>
        <strain evidence="2">G3</strain>
    </source>
</reference>
<dbReference type="InParanoid" id="A2FIH3"/>
<feature type="compositionally biased region" description="Polar residues" evidence="1">
    <location>
        <begin position="219"/>
        <end position="233"/>
    </location>
</feature>
<feature type="region of interest" description="Disordered" evidence="1">
    <location>
        <begin position="32"/>
        <end position="438"/>
    </location>
</feature>
<name>A2FIH3_TRIV3</name>
<feature type="compositionally biased region" description="Basic and acidic residues" evidence="1">
    <location>
        <begin position="97"/>
        <end position="106"/>
    </location>
</feature>
<accession>A2FIH3</accession>
<evidence type="ECO:0000313" key="2">
    <source>
        <dbReference type="EMBL" id="EAX95290.1"/>
    </source>
</evidence>